<keyword evidence="3" id="KW-1185">Reference proteome</keyword>
<proteinExistence type="predicted"/>
<evidence type="ECO:0000256" key="1">
    <source>
        <dbReference type="SAM" id="SignalP"/>
    </source>
</evidence>
<reference evidence="3" key="1">
    <citation type="journal article" date="2019" name="Int. J. Syst. Evol. Microbiol.">
        <title>The Global Catalogue of Microorganisms (GCM) 10K type strain sequencing project: providing services to taxonomists for standard genome sequencing and annotation.</title>
        <authorList>
            <consortium name="The Broad Institute Genomics Platform"/>
            <consortium name="The Broad Institute Genome Sequencing Center for Infectious Disease"/>
            <person name="Wu L."/>
            <person name="Ma J."/>
        </authorList>
    </citation>
    <scope>NUCLEOTIDE SEQUENCE [LARGE SCALE GENOMIC DNA]</scope>
    <source>
        <strain evidence="3">JCM 12928</strain>
    </source>
</reference>
<feature type="signal peptide" evidence="1">
    <location>
        <begin position="1"/>
        <end position="19"/>
    </location>
</feature>
<dbReference type="Proteomes" id="UP001501352">
    <property type="component" value="Unassembled WGS sequence"/>
</dbReference>
<dbReference type="PROSITE" id="PS51257">
    <property type="entry name" value="PROKAR_LIPOPROTEIN"/>
    <property type="match status" value="1"/>
</dbReference>
<feature type="chain" id="PRO_5046099118" description="Lipoprotein" evidence="1">
    <location>
        <begin position="20"/>
        <end position="136"/>
    </location>
</feature>
<keyword evidence="1" id="KW-0732">Signal</keyword>
<dbReference type="RefSeq" id="WP_343789888.1">
    <property type="nucleotide sequence ID" value="NZ_BAAAGA010000001.1"/>
</dbReference>
<gene>
    <name evidence="2" type="ORF">GCM10009422_05070</name>
</gene>
<protein>
    <recommendedName>
        <fullName evidence="4">Lipoprotein</fullName>
    </recommendedName>
</protein>
<accession>A0ABP3RM55</accession>
<dbReference type="EMBL" id="BAAAGA010000001">
    <property type="protein sequence ID" value="GAA0613109.1"/>
    <property type="molecule type" value="Genomic_DNA"/>
</dbReference>
<name>A0ABP3RM55_9CAUL</name>
<organism evidence="2 3">
    <name type="scientific">Brevundimonas kwangchunensis</name>
    <dbReference type="NCBI Taxonomy" id="322163"/>
    <lineage>
        <taxon>Bacteria</taxon>
        <taxon>Pseudomonadati</taxon>
        <taxon>Pseudomonadota</taxon>
        <taxon>Alphaproteobacteria</taxon>
        <taxon>Caulobacterales</taxon>
        <taxon>Caulobacteraceae</taxon>
        <taxon>Brevundimonas</taxon>
    </lineage>
</organism>
<evidence type="ECO:0008006" key="4">
    <source>
        <dbReference type="Google" id="ProtNLM"/>
    </source>
</evidence>
<dbReference type="InterPro" id="IPR045500">
    <property type="entry name" value="DUF6491"/>
</dbReference>
<sequence length="136" mass="14484">MRTSIAAGLGLLVFVAACAPTTAPGGSGESTPRAARQCFSANQVDNFRSGTLDQLFLRVSRDKVYELSVAGGCRDLDYALHLGLVADTGASSRFCTGDWARVVVPGNTQRTDVCRVRIVKQLTDAEFEALPAAHRP</sequence>
<comment type="caution">
    <text evidence="2">The sequence shown here is derived from an EMBL/GenBank/DDBJ whole genome shotgun (WGS) entry which is preliminary data.</text>
</comment>
<evidence type="ECO:0000313" key="3">
    <source>
        <dbReference type="Proteomes" id="UP001501352"/>
    </source>
</evidence>
<dbReference type="Pfam" id="PF20101">
    <property type="entry name" value="DUF6491"/>
    <property type="match status" value="1"/>
</dbReference>
<evidence type="ECO:0000313" key="2">
    <source>
        <dbReference type="EMBL" id="GAA0613109.1"/>
    </source>
</evidence>